<proteinExistence type="predicted"/>
<evidence type="ECO:0000256" key="1">
    <source>
        <dbReference type="SAM" id="Phobius"/>
    </source>
</evidence>
<comment type="caution">
    <text evidence="2">The sequence shown here is derived from an EMBL/GenBank/DDBJ whole genome shotgun (WGS) entry which is preliminary data.</text>
</comment>
<accession>A0A4Y2MHG0</accession>
<protein>
    <submittedName>
        <fullName evidence="2">Uncharacterized protein</fullName>
    </submittedName>
</protein>
<keyword evidence="1" id="KW-1133">Transmembrane helix</keyword>
<evidence type="ECO:0000313" key="2">
    <source>
        <dbReference type="EMBL" id="GBN26093.1"/>
    </source>
</evidence>
<keyword evidence="1" id="KW-0472">Membrane</keyword>
<dbReference type="EMBL" id="BGPR01123141">
    <property type="protein sequence ID" value="GBN26093.1"/>
    <property type="molecule type" value="Genomic_DNA"/>
</dbReference>
<feature type="transmembrane region" description="Helical" evidence="1">
    <location>
        <begin position="94"/>
        <end position="117"/>
    </location>
</feature>
<gene>
    <name evidence="2" type="ORF">AVEN_270326_1</name>
</gene>
<keyword evidence="1" id="KW-0812">Transmembrane</keyword>
<dbReference type="Proteomes" id="UP000499080">
    <property type="component" value="Unassembled WGS sequence"/>
</dbReference>
<organism evidence="2 3">
    <name type="scientific">Araneus ventricosus</name>
    <name type="common">Orbweaver spider</name>
    <name type="synonym">Epeira ventricosa</name>
    <dbReference type="NCBI Taxonomy" id="182803"/>
    <lineage>
        <taxon>Eukaryota</taxon>
        <taxon>Metazoa</taxon>
        <taxon>Ecdysozoa</taxon>
        <taxon>Arthropoda</taxon>
        <taxon>Chelicerata</taxon>
        <taxon>Arachnida</taxon>
        <taxon>Araneae</taxon>
        <taxon>Araneomorphae</taxon>
        <taxon>Entelegynae</taxon>
        <taxon>Araneoidea</taxon>
        <taxon>Araneidae</taxon>
        <taxon>Araneus</taxon>
    </lineage>
</organism>
<feature type="non-terminal residue" evidence="2">
    <location>
        <position position="120"/>
    </location>
</feature>
<reference evidence="2 3" key="1">
    <citation type="journal article" date="2019" name="Sci. Rep.">
        <title>Orb-weaving spider Araneus ventricosus genome elucidates the spidroin gene catalogue.</title>
        <authorList>
            <person name="Kono N."/>
            <person name="Nakamura H."/>
            <person name="Ohtoshi R."/>
            <person name="Moran D.A.P."/>
            <person name="Shinohara A."/>
            <person name="Yoshida Y."/>
            <person name="Fujiwara M."/>
            <person name="Mori M."/>
            <person name="Tomita M."/>
            <person name="Arakawa K."/>
        </authorList>
    </citation>
    <scope>NUCLEOTIDE SEQUENCE [LARGE SCALE GENOMIC DNA]</scope>
</reference>
<sequence length="120" mass="13002">MVSKDTMKEKISFMKSSKHGNPSGHNDQLGVLVRVAKDSRHSTFGTAHSLADRGRSADVQPFYVSLQNQFTLVLFRAVVVFNRAVAVFRSAVAVFLSAVAVFRSAVAVFLSAVAVFLRAG</sequence>
<name>A0A4Y2MHG0_ARAVE</name>
<dbReference type="AlphaFoldDB" id="A0A4Y2MHG0"/>
<evidence type="ECO:0000313" key="3">
    <source>
        <dbReference type="Proteomes" id="UP000499080"/>
    </source>
</evidence>
<keyword evidence="3" id="KW-1185">Reference proteome</keyword>